<sequence>MHALMQMPEIHHHDGPDRDLLGLDRRGNVAIVFALLLVPVAGLAGAALDYSRAHSLRSELRVLADSTAIAIAMAKDPQRTALLHEQARESVMERHGNSVEHVTVRGEWVDEMHYRINIEADLFATLAAAMPGMSRSLTAGVETVVRRPPMVQVMPPPDFRQLNHEASDYDRVYTYCFNPDRTDDPDGGRRNFVPLADNATPPTEYEQEFAECGPGEFISFMLRNVHAARENPEQWDDPSRRVFVYYADTTINPETGALVHDVSGYRVRDGWRYEEMDLYRQNLETVLCDTLEECVRLDEGGILPNLETDRDPEIAEEVCEPGKYMYYAWEDRSKGYGWTDYDYNDIRMIIGCPTFQEAGGGLIRVVR</sequence>
<gene>
    <name evidence="3" type="primary">G-5</name>
    <name evidence="3" type="synonym">tadE</name>
    <name evidence="4" type="ORF">GA0071312_3077</name>
    <name evidence="3" type="ORF">HLUCCO17_15635</name>
</gene>
<reference evidence="4 6" key="2">
    <citation type="submission" date="2016-08" db="EMBL/GenBank/DDBJ databases">
        <authorList>
            <person name="Varghese N."/>
            <person name="Submissions Spin"/>
        </authorList>
    </citation>
    <scope>NUCLEOTIDE SEQUENCE [LARGE SCALE GENOMIC DNA]</scope>
    <source>
        <strain evidence="4 6">HL-109</strain>
    </source>
</reference>
<dbReference type="AlphaFoldDB" id="A0A0P7X3H2"/>
<dbReference type="Pfam" id="PF13400">
    <property type="entry name" value="Tad"/>
    <property type="match status" value="1"/>
</dbReference>
<dbReference type="STRING" id="1653334.GA0071312_3077"/>
<proteinExistence type="predicted"/>
<dbReference type="Proteomes" id="UP000182800">
    <property type="component" value="Unassembled WGS sequence"/>
</dbReference>
<organism evidence="3 5">
    <name type="scientific">Saliniramus fredricksonii</name>
    <dbReference type="NCBI Taxonomy" id="1653334"/>
    <lineage>
        <taxon>Bacteria</taxon>
        <taxon>Pseudomonadati</taxon>
        <taxon>Pseudomonadota</taxon>
        <taxon>Alphaproteobacteria</taxon>
        <taxon>Hyphomicrobiales</taxon>
        <taxon>Salinarimonadaceae</taxon>
        <taxon>Saliniramus</taxon>
    </lineage>
</organism>
<evidence type="ECO:0000313" key="4">
    <source>
        <dbReference type="EMBL" id="SCC82101.1"/>
    </source>
</evidence>
<keyword evidence="1" id="KW-1133">Transmembrane helix</keyword>
<evidence type="ECO:0000313" key="5">
    <source>
        <dbReference type="Proteomes" id="UP000050497"/>
    </source>
</evidence>
<evidence type="ECO:0000259" key="2">
    <source>
        <dbReference type="Pfam" id="PF13400"/>
    </source>
</evidence>
<evidence type="ECO:0000313" key="6">
    <source>
        <dbReference type="Proteomes" id="UP000182800"/>
    </source>
</evidence>
<dbReference type="Proteomes" id="UP000050497">
    <property type="component" value="Unassembled WGS sequence"/>
</dbReference>
<dbReference type="EMBL" id="LJSX01000031">
    <property type="protein sequence ID" value="KPQ09264.1"/>
    <property type="molecule type" value="Genomic_DNA"/>
</dbReference>
<reference evidence="3 5" key="1">
    <citation type="submission" date="2015-09" db="EMBL/GenBank/DDBJ databases">
        <title>Identification and resolution of microdiversity through metagenomic sequencing of parallel consortia.</title>
        <authorList>
            <person name="Nelson W.C."/>
            <person name="Romine M.F."/>
            <person name="Lindemann S.R."/>
        </authorList>
    </citation>
    <scope>NUCLEOTIDE SEQUENCE [LARGE SCALE GENOMIC DNA]</scope>
    <source>
        <strain evidence="3">HL-109</strain>
    </source>
</reference>
<name>A0A0P7X3H2_9HYPH</name>
<keyword evidence="1" id="KW-0812">Transmembrane</keyword>
<protein>
    <submittedName>
        <fullName evidence="4">Flp pilus-assembly TadE/G-like</fullName>
    </submittedName>
    <submittedName>
        <fullName evidence="3">Putative tad secretion system assembly protein</fullName>
    </submittedName>
</protein>
<evidence type="ECO:0000256" key="1">
    <source>
        <dbReference type="SAM" id="Phobius"/>
    </source>
</evidence>
<feature type="transmembrane region" description="Helical" evidence="1">
    <location>
        <begin position="29"/>
        <end position="48"/>
    </location>
</feature>
<comment type="caution">
    <text evidence="3">The sequence shown here is derived from an EMBL/GenBank/DDBJ whole genome shotgun (WGS) entry which is preliminary data.</text>
</comment>
<feature type="domain" description="Putative Flp pilus-assembly TadG-like N-terminal" evidence="2">
    <location>
        <begin position="27"/>
        <end position="70"/>
    </location>
</feature>
<accession>A0A0P7X3H2</accession>
<evidence type="ECO:0000313" key="3">
    <source>
        <dbReference type="EMBL" id="KPQ09264.1"/>
    </source>
</evidence>
<dbReference type="EMBL" id="FMBM01000002">
    <property type="protein sequence ID" value="SCC82101.1"/>
    <property type="molecule type" value="Genomic_DNA"/>
</dbReference>
<dbReference type="InterPro" id="IPR028087">
    <property type="entry name" value="Tad_N"/>
</dbReference>
<keyword evidence="6" id="KW-1185">Reference proteome</keyword>
<keyword evidence="1" id="KW-0472">Membrane</keyword>